<evidence type="ECO:0000259" key="7">
    <source>
        <dbReference type="PROSITE" id="PS50016"/>
    </source>
</evidence>
<dbReference type="PROSITE" id="PS01359">
    <property type="entry name" value="ZF_PHD_1"/>
    <property type="match status" value="1"/>
</dbReference>
<feature type="compositionally biased region" description="Polar residues" evidence="6">
    <location>
        <begin position="561"/>
        <end position="578"/>
    </location>
</feature>
<dbReference type="PANTHER" id="PTHR14296">
    <property type="entry name" value="REMODELING AND SPACING FACTOR 1"/>
    <property type="match status" value="1"/>
</dbReference>
<dbReference type="SMART" id="SM00249">
    <property type="entry name" value="PHD"/>
    <property type="match status" value="1"/>
</dbReference>
<feature type="compositionally biased region" description="Pro residues" evidence="6">
    <location>
        <begin position="809"/>
        <end position="821"/>
    </location>
</feature>
<dbReference type="InterPro" id="IPR019786">
    <property type="entry name" value="Zinc_finger_PHD-type_CS"/>
</dbReference>
<reference evidence="8 9" key="1">
    <citation type="submission" date="2017-03" db="EMBL/GenBank/DDBJ databases">
        <title>Genomes of endolithic fungi from Antarctica.</title>
        <authorList>
            <person name="Coleine C."/>
            <person name="Masonjones S."/>
            <person name="Stajich J.E."/>
        </authorList>
    </citation>
    <scope>NUCLEOTIDE SEQUENCE [LARGE SCALE GENOMIC DNA]</scope>
    <source>
        <strain evidence="8 9">CCFEE 5187</strain>
    </source>
</reference>
<dbReference type="EMBL" id="NAJN01002586">
    <property type="protein sequence ID" value="TKA50863.1"/>
    <property type="molecule type" value="Genomic_DNA"/>
</dbReference>
<dbReference type="GO" id="GO:0008270">
    <property type="term" value="F:zinc ion binding"/>
    <property type="evidence" value="ECO:0007669"/>
    <property type="project" value="UniProtKB-KW"/>
</dbReference>
<keyword evidence="2 4" id="KW-0863">Zinc-finger</keyword>
<proteinExistence type="predicted"/>
<feature type="region of interest" description="Disordered" evidence="6">
    <location>
        <begin position="308"/>
        <end position="341"/>
    </location>
</feature>
<evidence type="ECO:0000256" key="2">
    <source>
        <dbReference type="ARBA" id="ARBA00022771"/>
    </source>
</evidence>
<dbReference type="OrthoDB" id="303107at2759"/>
<dbReference type="Pfam" id="PF00628">
    <property type="entry name" value="PHD"/>
    <property type="match status" value="1"/>
</dbReference>
<evidence type="ECO:0000256" key="5">
    <source>
        <dbReference type="SAM" id="Coils"/>
    </source>
</evidence>
<dbReference type="AlphaFoldDB" id="A0A4U0VNK2"/>
<dbReference type="SUPFAM" id="SSF57903">
    <property type="entry name" value="FYVE/PHD zinc finger"/>
    <property type="match status" value="1"/>
</dbReference>
<name>A0A4U0VNK2_9PEZI</name>
<feature type="domain" description="PHD-type" evidence="7">
    <location>
        <begin position="455"/>
        <end position="511"/>
    </location>
</feature>
<keyword evidence="1" id="KW-0479">Metal-binding</keyword>
<feature type="coiled-coil region" evidence="5">
    <location>
        <begin position="398"/>
        <end position="451"/>
    </location>
</feature>
<evidence type="ECO:0000256" key="1">
    <source>
        <dbReference type="ARBA" id="ARBA00022723"/>
    </source>
</evidence>
<dbReference type="Proteomes" id="UP000308768">
    <property type="component" value="Unassembled WGS sequence"/>
</dbReference>
<keyword evidence="5" id="KW-0175">Coiled coil</keyword>
<feature type="region of interest" description="Disordered" evidence="6">
    <location>
        <begin position="682"/>
        <end position="727"/>
    </location>
</feature>
<dbReference type="InterPro" id="IPR001965">
    <property type="entry name" value="Znf_PHD"/>
</dbReference>
<feature type="region of interest" description="Disordered" evidence="6">
    <location>
        <begin position="761"/>
        <end position="840"/>
    </location>
</feature>
<sequence>MPARKRGRLEMETEDAKEEVSHEPSILHRLRNMWEFASLMQYIFLFGKAVKIDEDFDIEELEVECLRHTSSEKLPQLGLALLKYVSSHKGLTPEIFDEYTRRQYVAKAPNRNPFGEEEVPNKFNEFDVFTKIRVLYQLSTWTLGNPERIREKMAEKDAEQTQWRMEPLGWDSDERSLFVLDDDRLYRKTDAPLPAPPPKPKAKPKTKKGKKGRTSKRRKISATESERDDEEEEARATVKVEESPVEDDGFGGATWECLAVALEEYNTFLESMRRSRDPNEKALHKRITADVLPIIEKKAEAQRQKVARKQRELENMQKLATAKRSSRIADKMGKQKEIEEAAEAERKRIADLAMARKEQERQMNLEQVSNFMATLRAPPNAKECQARESRMMTREQRLKEREMKRILHEEELKKLEESSKNMGAADSRLSERHLKAEMEKRQKELQQLAQDDEWIFDCSICGVHGENLDDGSHSIACEKCNVWQHSACHGFRKEEAERDDFQFLCADCRRRDEDAKKPKIPPLRFGPRPSSSPKTDTSSRLNTASSDRALLDGSDGLFPSRSLNQNAGASTYRPSTAEGNPARPRSGVMNGPSLSPEGQRPGPPGLHKLNGMSSPGVPQPVWHGSPLAPPRPQSFESRDGHLVANSLATSPAPQHMTAHANALASANYYGNINNALPFTNGPRISLHERSPPHNPFRNSFDRQQQHRPSSSHSANGFPSPVKNQAMHSPSLAETNIAPLTFPLAASPGASFPPASYQQAVYSPVKHPSSPPQPLYTSPRVLQGSTNGLSPMKNFSPRPTSSHEIGGTPVMPPVPSLSPSPNPQTMNAPSKKTPERPNVMM</sequence>
<dbReference type="PROSITE" id="PS50016">
    <property type="entry name" value="ZF_PHD_2"/>
    <property type="match status" value="1"/>
</dbReference>
<protein>
    <recommendedName>
        <fullName evidence="7">PHD-type domain-containing protein</fullName>
    </recommendedName>
</protein>
<dbReference type="InterPro" id="IPR011011">
    <property type="entry name" value="Znf_FYVE_PHD"/>
</dbReference>
<dbReference type="STRING" id="331657.A0A4U0VNK2"/>
<gene>
    <name evidence="8" type="ORF">B0A49_12307</name>
</gene>
<feature type="region of interest" description="Disordered" evidence="6">
    <location>
        <begin position="188"/>
        <end position="247"/>
    </location>
</feature>
<feature type="compositionally biased region" description="Polar residues" evidence="6">
    <location>
        <begin position="529"/>
        <end position="546"/>
    </location>
</feature>
<dbReference type="Gene3D" id="3.30.40.10">
    <property type="entry name" value="Zinc/RING finger domain, C3HC4 (zinc finger)"/>
    <property type="match status" value="1"/>
</dbReference>
<feature type="compositionally biased region" description="Basic and acidic residues" evidence="6">
    <location>
        <begin position="327"/>
        <end position="341"/>
    </location>
</feature>
<feature type="compositionally biased region" description="Basic residues" evidence="6">
    <location>
        <begin position="200"/>
        <end position="220"/>
    </location>
</feature>
<comment type="caution">
    <text evidence="8">The sequence shown here is derived from an EMBL/GenBank/DDBJ whole genome shotgun (WGS) entry which is preliminary data.</text>
</comment>
<dbReference type="InterPro" id="IPR019787">
    <property type="entry name" value="Znf_PHD-finger"/>
</dbReference>
<keyword evidence="9" id="KW-1185">Reference proteome</keyword>
<dbReference type="PANTHER" id="PTHR14296:SF3">
    <property type="entry name" value="DIKAR, ISOFORM F"/>
    <property type="match status" value="1"/>
</dbReference>
<organism evidence="8 9">
    <name type="scientific">Cryomyces minteri</name>
    <dbReference type="NCBI Taxonomy" id="331657"/>
    <lineage>
        <taxon>Eukaryota</taxon>
        <taxon>Fungi</taxon>
        <taxon>Dikarya</taxon>
        <taxon>Ascomycota</taxon>
        <taxon>Pezizomycotina</taxon>
        <taxon>Dothideomycetes</taxon>
        <taxon>Dothideomycetes incertae sedis</taxon>
        <taxon>Cryomyces</taxon>
    </lineage>
</organism>
<evidence type="ECO:0000313" key="8">
    <source>
        <dbReference type="EMBL" id="TKA50863.1"/>
    </source>
</evidence>
<dbReference type="GO" id="GO:0031213">
    <property type="term" value="C:RSF complex"/>
    <property type="evidence" value="ECO:0007669"/>
    <property type="project" value="InterPro"/>
</dbReference>
<evidence type="ECO:0000256" key="4">
    <source>
        <dbReference type="PROSITE-ProRule" id="PRU00146"/>
    </source>
</evidence>
<evidence type="ECO:0000256" key="6">
    <source>
        <dbReference type="SAM" id="MobiDB-lite"/>
    </source>
</evidence>
<keyword evidence="3" id="KW-0862">Zinc</keyword>
<dbReference type="InterPro" id="IPR028938">
    <property type="entry name" value="Rsf1-like"/>
</dbReference>
<dbReference type="InterPro" id="IPR013083">
    <property type="entry name" value="Znf_RING/FYVE/PHD"/>
</dbReference>
<evidence type="ECO:0000313" key="9">
    <source>
        <dbReference type="Proteomes" id="UP000308768"/>
    </source>
</evidence>
<dbReference type="GO" id="GO:0006355">
    <property type="term" value="P:regulation of DNA-templated transcription"/>
    <property type="evidence" value="ECO:0007669"/>
    <property type="project" value="InterPro"/>
</dbReference>
<feature type="region of interest" description="Disordered" evidence="6">
    <location>
        <begin position="516"/>
        <end position="637"/>
    </location>
</feature>
<accession>A0A4U0VNK2</accession>
<evidence type="ECO:0000256" key="3">
    <source>
        <dbReference type="ARBA" id="ARBA00022833"/>
    </source>
</evidence>